<keyword evidence="2" id="KW-0812">Transmembrane</keyword>
<feature type="region of interest" description="Disordered" evidence="1">
    <location>
        <begin position="197"/>
        <end position="278"/>
    </location>
</feature>
<feature type="compositionally biased region" description="Basic and acidic residues" evidence="1">
    <location>
        <begin position="234"/>
        <end position="243"/>
    </location>
</feature>
<reference evidence="4" key="2">
    <citation type="submission" date="2025-08" db="UniProtKB">
        <authorList>
            <consortium name="RefSeq"/>
        </authorList>
    </citation>
    <scope>IDENTIFICATION</scope>
    <source>
        <strain evidence="4">14028-0561.14</strain>
        <tissue evidence="4">Whole fly</tissue>
    </source>
</reference>
<dbReference type="OrthoDB" id="7847791at2759"/>
<keyword evidence="2" id="KW-1133">Transmembrane helix</keyword>
<dbReference type="RefSeq" id="XP_017033649.1">
    <property type="nucleotide sequence ID" value="XM_017178160.3"/>
</dbReference>
<dbReference type="InterPro" id="IPR032145">
    <property type="entry name" value="DUF4818"/>
</dbReference>
<reference evidence="3" key="1">
    <citation type="submission" date="2025-05" db="UniProtKB">
        <authorList>
            <consortium name="RefSeq"/>
        </authorList>
    </citation>
    <scope>NUCLEOTIDE SEQUENCE [LARGE SCALE GENOMIC DNA]</scope>
    <source>
        <strain evidence="3">14028-0561.14</strain>
    </source>
</reference>
<dbReference type="OMA" id="CSYERLV"/>
<evidence type="ECO:0000256" key="1">
    <source>
        <dbReference type="SAM" id="MobiDB-lite"/>
    </source>
</evidence>
<dbReference type="Proteomes" id="UP001652661">
    <property type="component" value="Chromosome 2L"/>
</dbReference>
<evidence type="ECO:0000256" key="2">
    <source>
        <dbReference type="SAM" id="Phobius"/>
    </source>
</evidence>
<proteinExistence type="predicted"/>
<accession>A0A6P4JFQ7</accession>
<feature type="transmembrane region" description="Helical" evidence="2">
    <location>
        <begin position="64"/>
        <end position="86"/>
    </location>
</feature>
<feature type="transmembrane region" description="Helical" evidence="2">
    <location>
        <begin position="33"/>
        <end position="52"/>
    </location>
</feature>
<evidence type="ECO:0000313" key="4">
    <source>
        <dbReference type="RefSeq" id="XP_017033649.1"/>
    </source>
</evidence>
<protein>
    <submittedName>
        <fullName evidence="4">Uncharacterized protein</fullName>
    </submittedName>
</protein>
<keyword evidence="3" id="KW-1185">Reference proteome</keyword>
<sequence>MVSQTAIAATALLQMWGKSLFMAQSMVDCSPAPTLGGSIFLVAILLLMWKCNILPKLYRQRAPWIFAVTEILITVFATELIMHLAWCTYERITYRMVQVACYHKVWCEFALMAIITVVGAFASLCVVVEVVCPARIKDSLGEVLDILPVPAGAASLLNYLQDVRTYVMGVIYFSQLTREQRLLAVRAFKLQVQNSKITKNKPSKEHQEEMPENPIQEVHSDELQQNSGQEEQSMEEKTRKLEDLQNLLDLQADEYQTSHSDQDQDSGPESKPFAESNA</sequence>
<dbReference type="AlphaFoldDB" id="A0A6P4JFQ7"/>
<organism evidence="3 4">
    <name type="scientific">Drosophila kikkawai</name>
    <name type="common">Fruit fly</name>
    <dbReference type="NCBI Taxonomy" id="30033"/>
    <lineage>
        <taxon>Eukaryota</taxon>
        <taxon>Metazoa</taxon>
        <taxon>Ecdysozoa</taxon>
        <taxon>Arthropoda</taxon>
        <taxon>Hexapoda</taxon>
        <taxon>Insecta</taxon>
        <taxon>Pterygota</taxon>
        <taxon>Neoptera</taxon>
        <taxon>Endopterygota</taxon>
        <taxon>Diptera</taxon>
        <taxon>Brachycera</taxon>
        <taxon>Muscomorpha</taxon>
        <taxon>Ephydroidea</taxon>
        <taxon>Drosophilidae</taxon>
        <taxon>Drosophila</taxon>
        <taxon>Sophophora</taxon>
    </lineage>
</organism>
<keyword evidence="2" id="KW-0472">Membrane</keyword>
<feature type="transmembrane region" description="Helical" evidence="2">
    <location>
        <begin position="109"/>
        <end position="132"/>
    </location>
</feature>
<dbReference type="Pfam" id="PF16089">
    <property type="entry name" value="DUF4818"/>
    <property type="match status" value="1"/>
</dbReference>
<name>A0A6P4JFQ7_DROKI</name>
<gene>
    <name evidence="4" type="primary">LOC108082662</name>
</gene>
<dbReference type="GeneID" id="108082662"/>
<evidence type="ECO:0000313" key="3">
    <source>
        <dbReference type="Proteomes" id="UP001652661"/>
    </source>
</evidence>